<keyword evidence="1" id="KW-0472">Membrane</keyword>
<evidence type="ECO:0000313" key="3">
    <source>
        <dbReference type="Proteomes" id="UP000597459"/>
    </source>
</evidence>
<keyword evidence="3" id="KW-1185">Reference proteome</keyword>
<dbReference type="RefSeq" id="WP_166313991.1">
    <property type="nucleotide sequence ID" value="NZ_WOTH01000009.1"/>
</dbReference>
<organism evidence="2 3">
    <name type="scientific">Acetobacter estunensis</name>
    <dbReference type="NCBI Taxonomy" id="104097"/>
    <lineage>
        <taxon>Bacteria</taxon>
        <taxon>Pseudomonadati</taxon>
        <taxon>Pseudomonadota</taxon>
        <taxon>Alphaproteobacteria</taxon>
        <taxon>Acetobacterales</taxon>
        <taxon>Acetobacteraceae</taxon>
        <taxon>Acetobacter</taxon>
    </lineage>
</organism>
<feature type="transmembrane region" description="Helical" evidence="1">
    <location>
        <begin position="113"/>
        <end position="135"/>
    </location>
</feature>
<sequence>MADPLFPAGDHEAGSTIHVFPGRHVLGRAEAARYLGITPRRLFLMELARCGPVALERGRYRTDALDVYRVELFLSAGLPASEGERRNGLAASLSPAAPAPHDPFMDMATQHDLLEVGTFIGARVAIAVGLIVIVLSHTPLSRVLFHVIR</sequence>
<proteinExistence type="predicted"/>
<keyword evidence="1" id="KW-0812">Transmembrane</keyword>
<comment type="caution">
    <text evidence="2">The sequence shown here is derived from an EMBL/GenBank/DDBJ whole genome shotgun (WGS) entry which is preliminary data.</text>
</comment>
<reference evidence="2" key="1">
    <citation type="submission" date="2019-11" db="EMBL/GenBank/DDBJ databases">
        <title>Description of new Acetobacter species.</title>
        <authorList>
            <person name="Cleenwerck I."/>
            <person name="Sombolestani A.S."/>
        </authorList>
    </citation>
    <scope>NUCLEOTIDE SEQUENCE</scope>
    <source>
        <strain evidence="2">LMG 1626</strain>
    </source>
</reference>
<dbReference type="EMBL" id="WOTH01000009">
    <property type="protein sequence ID" value="NHO53607.1"/>
    <property type="molecule type" value="Genomic_DNA"/>
</dbReference>
<protein>
    <submittedName>
        <fullName evidence="2">Uncharacterized protein</fullName>
    </submittedName>
</protein>
<name>A0A967B4I3_9PROT</name>
<gene>
    <name evidence="2" type="ORF">GOB87_06470</name>
</gene>
<evidence type="ECO:0000256" key="1">
    <source>
        <dbReference type="SAM" id="Phobius"/>
    </source>
</evidence>
<dbReference type="Proteomes" id="UP000597459">
    <property type="component" value="Unassembled WGS sequence"/>
</dbReference>
<accession>A0A967B4I3</accession>
<evidence type="ECO:0000313" key="2">
    <source>
        <dbReference type="EMBL" id="NHO53607.1"/>
    </source>
</evidence>
<dbReference type="AlphaFoldDB" id="A0A967B4I3"/>
<keyword evidence="1" id="KW-1133">Transmembrane helix</keyword>